<accession>A0ABD4UD42</accession>
<evidence type="ECO:0000313" key="2">
    <source>
        <dbReference type="Proteomes" id="UP000191686"/>
    </source>
</evidence>
<reference evidence="1 2" key="2">
    <citation type="journal article" date="2017" name="Front. Microbiol.">
        <title>Genomics Reveals a Unique Clone of Burkholderia cenocepacia Harboring an Actively Excising Novel Genomic Island.</title>
        <authorList>
            <person name="Patil P.P."/>
            <person name="Mali S."/>
            <person name="Midha S."/>
            <person name="Gautam V."/>
            <person name="Dash L."/>
            <person name="Kumar S."/>
            <person name="Shastri J."/>
            <person name="Singhal L."/>
            <person name="Patil P.B."/>
        </authorList>
    </citation>
    <scope>NUCLEOTIDE SEQUENCE [LARGE SCALE GENOMIC DNA]</scope>
    <source>
        <strain evidence="1 2">BC-19</strain>
    </source>
</reference>
<evidence type="ECO:0000313" key="1">
    <source>
        <dbReference type="EMBL" id="MCW3712049.1"/>
    </source>
</evidence>
<sequence>MKGKTTTAELIQSIEQMKNILAMAIEDDMNFWIASEARVLHRRVQMSEMILQYAIENKDGKIMRSAQGDILKLNLRVAELTSEAVNDKVIIDHIVGILSCAEQEQKPRSLLKRLFGAFVA</sequence>
<dbReference type="RefSeq" id="WP_143262289.1">
    <property type="nucleotide sequence ID" value="NZ_JYMX02000008.1"/>
</dbReference>
<reference evidence="1 2" key="1">
    <citation type="journal article" date="2017" name="Front. Microbiol.">
        <title>Genomics reveals a unique clone of Burkholderia cenocepacia harbouring an actively excising novel genomic island.</title>
        <authorList>
            <person name="Patil P."/>
            <person name="Mali S."/>
            <person name="Midha S."/>
            <person name="Gautam V."/>
            <person name="Dash L."/>
            <person name="Kumar S."/>
            <person name="Shastri J."/>
            <person name="Singhal L."/>
            <person name="Patil P.B."/>
        </authorList>
    </citation>
    <scope>NUCLEOTIDE SEQUENCE [LARGE SCALE GENOMIC DNA]</scope>
    <source>
        <strain evidence="1 2">BC-19</strain>
    </source>
</reference>
<comment type="caution">
    <text evidence="1">The sequence shown here is derived from an EMBL/GenBank/DDBJ whole genome shotgun (WGS) entry which is preliminary data.</text>
</comment>
<dbReference type="AlphaFoldDB" id="A0ABD4UD42"/>
<organism evidence="1 2">
    <name type="scientific">Burkholderia cenocepacia</name>
    <dbReference type="NCBI Taxonomy" id="95486"/>
    <lineage>
        <taxon>Bacteria</taxon>
        <taxon>Pseudomonadati</taxon>
        <taxon>Pseudomonadota</taxon>
        <taxon>Betaproteobacteria</taxon>
        <taxon>Burkholderiales</taxon>
        <taxon>Burkholderiaceae</taxon>
        <taxon>Burkholderia</taxon>
        <taxon>Burkholderia cepacia complex</taxon>
    </lineage>
</organism>
<dbReference type="Proteomes" id="UP000191686">
    <property type="component" value="Unassembled WGS sequence"/>
</dbReference>
<gene>
    <name evidence="1" type="ORF">UE95_012205</name>
</gene>
<evidence type="ECO:0008006" key="3">
    <source>
        <dbReference type="Google" id="ProtNLM"/>
    </source>
</evidence>
<name>A0ABD4UD42_9BURK</name>
<protein>
    <recommendedName>
        <fullName evidence="3">DUF3486 family protein</fullName>
    </recommendedName>
</protein>
<dbReference type="EMBL" id="JYMX02000008">
    <property type="protein sequence ID" value="MCW3712049.1"/>
    <property type="molecule type" value="Genomic_DNA"/>
</dbReference>
<proteinExistence type="predicted"/>